<accession>A0ACC0N042</accession>
<gene>
    <name evidence="1" type="ORF">RHMOL_Rhmol07G0090100</name>
</gene>
<reference evidence="1" key="1">
    <citation type="submission" date="2022-02" db="EMBL/GenBank/DDBJ databases">
        <title>Plant Genome Project.</title>
        <authorList>
            <person name="Zhang R.-G."/>
        </authorList>
    </citation>
    <scope>NUCLEOTIDE SEQUENCE</scope>
    <source>
        <strain evidence="1">AT1</strain>
    </source>
</reference>
<dbReference type="EMBL" id="CM046394">
    <property type="protein sequence ID" value="KAI8546102.1"/>
    <property type="molecule type" value="Genomic_DNA"/>
</dbReference>
<dbReference type="Proteomes" id="UP001062846">
    <property type="component" value="Chromosome 7"/>
</dbReference>
<evidence type="ECO:0000313" key="2">
    <source>
        <dbReference type="Proteomes" id="UP001062846"/>
    </source>
</evidence>
<sequence>MCWWFDNSFRNLEIHIWEVCFYATIWSIWMLRNGCIFKNATASVEEVVDIIKFRVAMWIKVKFNVRVNTVEDFKRFLDGIRSLKL</sequence>
<comment type="caution">
    <text evidence="1">The sequence shown here is derived from an EMBL/GenBank/DDBJ whole genome shotgun (WGS) entry which is preliminary data.</text>
</comment>
<protein>
    <submittedName>
        <fullName evidence="1">Uncharacterized protein</fullName>
    </submittedName>
</protein>
<proteinExistence type="predicted"/>
<organism evidence="1 2">
    <name type="scientific">Rhododendron molle</name>
    <name type="common">Chinese azalea</name>
    <name type="synonym">Azalea mollis</name>
    <dbReference type="NCBI Taxonomy" id="49168"/>
    <lineage>
        <taxon>Eukaryota</taxon>
        <taxon>Viridiplantae</taxon>
        <taxon>Streptophyta</taxon>
        <taxon>Embryophyta</taxon>
        <taxon>Tracheophyta</taxon>
        <taxon>Spermatophyta</taxon>
        <taxon>Magnoliopsida</taxon>
        <taxon>eudicotyledons</taxon>
        <taxon>Gunneridae</taxon>
        <taxon>Pentapetalae</taxon>
        <taxon>asterids</taxon>
        <taxon>Ericales</taxon>
        <taxon>Ericaceae</taxon>
        <taxon>Ericoideae</taxon>
        <taxon>Rhodoreae</taxon>
        <taxon>Rhododendron</taxon>
    </lineage>
</organism>
<evidence type="ECO:0000313" key="1">
    <source>
        <dbReference type="EMBL" id="KAI8546102.1"/>
    </source>
</evidence>
<keyword evidence="2" id="KW-1185">Reference proteome</keyword>
<name>A0ACC0N042_RHOML</name>